<dbReference type="SUPFAM" id="SSF89550">
    <property type="entry name" value="PHP domain-like"/>
    <property type="match status" value="1"/>
</dbReference>
<dbReference type="InterPro" id="IPR016667">
    <property type="entry name" value="Caps_polysacc_synth_CpsB/CapC"/>
</dbReference>
<dbReference type="PIRSF" id="PIRSF016557">
    <property type="entry name" value="Caps_synth_CpsB"/>
    <property type="match status" value="1"/>
</dbReference>
<keyword evidence="3" id="KW-0378">Hydrolase</keyword>
<evidence type="ECO:0000256" key="1">
    <source>
        <dbReference type="ARBA" id="ARBA00005750"/>
    </source>
</evidence>
<dbReference type="RefSeq" id="WP_128760285.1">
    <property type="nucleotide sequence ID" value="NZ_QOVI01000002.1"/>
</dbReference>
<dbReference type="Pfam" id="PF19567">
    <property type="entry name" value="CpsB_CapC"/>
    <property type="match status" value="1"/>
</dbReference>
<evidence type="ECO:0000256" key="3">
    <source>
        <dbReference type="ARBA" id="ARBA00022801"/>
    </source>
</evidence>
<reference evidence="5 6" key="1">
    <citation type="submission" date="2018-07" db="EMBL/GenBank/DDBJ databases">
        <title>Leeuwenhoekiella genomics.</title>
        <authorList>
            <person name="Tahon G."/>
            <person name="Willems A."/>
        </authorList>
    </citation>
    <scope>NUCLEOTIDE SEQUENCE [LARGE SCALE GENOMIC DNA]</scope>
    <source>
        <strain evidence="5 6">R-50232</strain>
    </source>
</reference>
<gene>
    <name evidence="5" type="ORF">DSM04_102193</name>
</gene>
<keyword evidence="6" id="KW-1185">Reference proteome</keyword>
<protein>
    <recommendedName>
        <fullName evidence="2">protein-tyrosine-phosphatase</fullName>
        <ecNumber evidence="2">3.1.3.48</ecNumber>
    </recommendedName>
</protein>
<sequence>MFSIFSSKKFLVSKLGEFTDIHNHILPGIDDGAKTPEDSLKLLAGFKEFGITDLICTPHTMSDFYANTPETILAAEHNLKSFLTENGHQDFKIRSSSEYMMDSGLVDLLDSKQILPLKDNYVLVEMSYLQPPVNLREILFKVGNAGFTPVLAHPERYAFYHAKYDTFTELKSICKFQLNALSISGYYGPGIAKIALRLLAENMYNFIGTDTHHMRHIENLKKVKFAGKYEQAIEKIISNTTATFSF</sequence>
<dbReference type="AlphaFoldDB" id="A0A4Q0NZ53"/>
<evidence type="ECO:0000256" key="4">
    <source>
        <dbReference type="ARBA" id="ARBA00051722"/>
    </source>
</evidence>
<dbReference type="OrthoDB" id="9788539at2"/>
<dbReference type="Proteomes" id="UP000289821">
    <property type="component" value="Unassembled WGS sequence"/>
</dbReference>
<evidence type="ECO:0000256" key="2">
    <source>
        <dbReference type="ARBA" id="ARBA00013064"/>
    </source>
</evidence>
<comment type="similarity">
    <text evidence="1">Belongs to the metallo-dependent hydrolases superfamily. CpsB/CapC family.</text>
</comment>
<dbReference type="EMBL" id="QOVI01000002">
    <property type="protein sequence ID" value="RXG16612.1"/>
    <property type="molecule type" value="Genomic_DNA"/>
</dbReference>
<dbReference type="Gene3D" id="3.20.20.140">
    <property type="entry name" value="Metal-dependent hydrolases"/>
    <property type="match status" value="1"/>
</dbReference>
<comment type="caution">
    <text evidence="5">The sequence shown here is derived from an EMBL/GenBank/DDBJ whole genome shotgun (WGS) entry which is preliminary data.</text>
</comment>
<dbReference type="PANTHER" id="PTHR39181">
    <property type="entry name" value="TYROSINE-PROTEIN PHOSPHATASE YWQE"/>
    <property type="match status" value="1"/>
</dbReference>
<dbReference type="GO" id="GO:0030145">
    <property type="term" value="F:manganese ion binding"/>
    <property type="evidence" value="ECO:0007669"/>
    <property type="project" value="InterPro"/>
</dbReference>
<dbReference type="GO" id="GO:0004725">
    <property type="term" value="F:protein tyrosine phosphatase activity"/>
    <property type="evidence" value="ECO:0007669"/>
    <property type="project" value="UniProtKB-EC"/>
</dbReference>
<name>A0A4Q0NZ53_9FLAO</name>
<accession>A0A4Q0NZ53</accession>
<dbReference type="InterPro" id="IPR016195">
    <property type="entry name" value="Pol/histidinol_Pase-like"/>
</dbReference>
<proteinExistence type="inferred from homology"/>
<evidence type="ECO:0000313" key="6">
    <source>
        <dbReference type="Proteomes" id="UP000289821"/>
    </source>
</evidence>
<comment type="catalytic activity">
    <reaction evidence="4">
        <text>O-phospho-L-tyrosyl-[protein] + H2O = L-tyrosyl-[protein] + phosphate</text>
        <dbReference type="Rhea" id="RHEA:10684"/>
        <dbReference type="Rhea" id="RHEA-COMP:10136"/>
        <dbReference type="Rhea" id="RHEA-COMP:20101"/>
        <dbReference type="ChEBI" id="CHEBI:15377"/>
        <dbReference type="ChEBI" id="CHEBI:43474"/>
        <dbReference type="ChEBI" id="CHEBI:46858"/>
        <dbReference type="ChEBI" id="CHEBI:61978"/>
        <dbReference type="EC" id="3.1.3.48"/>
    </reaction>
</comment>
<evidence type="ECO:0000313" key="5">
    <source>
        <dbReference type="EMBL" id="RXG16612.1"/>
    </source>
</evidence>
<dbReference type="EC" id="3.1.3.48" evidence="2"/>
<organism evidence="5 6">
    <name type="scientific">Leeuwenhoekiella aestuarii</name>
    <dbReference type="NCBI Taxonomy" id="2249426"/>
    <lineage>
        <taxon>Bacteria</taxon>
        <taxon>Pseudomonadati</taxon>
        <taxon>Bacteroidota</taxon>
        <taxon>Flavobacteriia</taxon>
        <taxon>Flavobacteriales</taxon>
        <taxon>Flavobacteriaceae</taxon>
        <taxon>Leeuwenhoekiella</taxon>
    </lineage>
</organism>
<dbReference type="PANTHER" id="PTHR39181:SF1">
    <property type="entry name" value="TYROSINE-PROTEIN PHOSPHATASE YWQE"/>
    <property type="match status" value="1"/>
</dbReference>